<feature type="compositionally biased region" description="Low complexity" evidence="7">
    <location>
        <begin position="186"/>
        <end position="204"/>
    </location>
</feature>
<dbReference type="InterPro" id="IPR000571">
    <property type="entry name" value="Znf_CCCH"/>
</dbReference>
<feature type="compositionally biased region" description="Polar residues" evidence="7">
    <location>
        <begin position="409"/>
        <end position="442"/>
    </location>
</feature>
<feature type="compositionally biased region" description="Polar residues" evidence="7">
    <location>
        <begin position="465"/>
        <end position="479"/>
    </location>
</feature>
<dbReference type="Proteomes" id="UP000663853">
    <property type="component" value="Unassembled WGS sequence"/>
</dbReference>
<keyword evidence="2 6" id="KW-0479">Metal-binding</keyword>
<organism evidence="9 10">
    <name type="scientific">Rhizoctonia solani</name>
    <dbReference type="NCBI Taxonomy" id="456999"/>
    <lineage>
        <taxon>Eukaryota</taxon>
        <taxon>Fungi</taxon>
        <taxon>Dikarya</taxon>
        <taxon>Basidiomycota</taxon>
        <taxon>Agaricomycotina</taxon>
        <taxon>Agaricomycetes</taxon>
        <taxon>Cantharellales</taxon>
        <taxon>Ceratobasidiaceae</taxon>
        <taxon>Rhizoctonia</taxon>
    </lineage>
</organism>
<gene>
    <name evidence="9" type="ORF">RDB_LOCUS170223</name>
</gene>
<feature type="region of interest" description="Disordered" evidence="7">
    <location>
        <begin position="499"/>
        <end position="543"/>
    </location>
</feature>
<comment type="caution">
    <text evidence="9">The sequence shown here is derived from an EMBL/GenBank/DDBJ whole genome shotgun (WGS) entry which is preliminary data.</text>
</comment>
<accession>A0A8H3HHN5</accession>
<dbReference type="InterPro" id="IPR051767">
    <property type="entry name" value="Nucleoporin_NUP42"/>
</dbReference>
<dbReference type="PROSITE" id="PS50103">
    <property type="entry name" value="ZF_C3H1"/>
    <property type="match status" value="1"/>
</dbReference>
<reference evidence="9" key="1">
    <citation type="submission" date="2021-01" db="EMBL/GenBank/DDBJ databases">
        <authorList>
            <person name="Kaushik A."/>
        </authorList>
    </citation>
    <scope>NUCLEOTIDE SEQUENCE</scope>
    <source>
        <strain evidence="9">AG6-10EEA</strain>
    </source>
</reference>
<comment type="subcellular location">
    <subcellularLocation>
        <location evidence="1">Nucleus</location>
    </subcellularLocation>
</comment>
<dbReference type="GO" id="GO:0008270">
    <property type="term" value="F:zinc ion binding"/>
    <property type="evidence" value="ECO:0007669"/>
    <property type="project" value="UniProtKB-KW"/>
</dbReference>
<evidence type="ECO:0000256" key="2">
    <source>
        <dbReference type="ARBA" id="ARBA00022723"/>
    </source>
</evidence>
<evidence type="ECO:0000256" key="4">
    <source>
        <dbReference type="ARBA" id="ARBA00022833"/>
    </source>
</evidence>
<evidence type="ECO:0000256" key="3">
    <source>
        <dbReference type="ARBA" id="ARBA00022771"/>
    </source>
</evidence>
<dbReference type="Pfam" id="PF18044">
    <property type="entry name" value="zf-CCCH_4"/>
    <property type="match status" value="1"/>
</dbReference>
<keyword evidence="5" id="KW-0539">Nucleus</keyword>
<dbReference type="GO" id="GO:0005634">
    <property type="term" value="C:nucleus"/>
    <property type="evidence" value="ECO:0007669"/>
    <property type="project" value="UniProtKB-SubCell"/>
</dbReference>
<feature type="compositionally biased region" description="Basic and acidic residues" evidence="7">
    <location>
        <begin position="167"/>
        <end position="177"/>
    </location>
</feature>
<feature type="region of interest" description="Disordered" evidence="7">
    <location>
        <begin position="236"/>
        <end position="279"/>
    </location>
</feature>
<evidence type="ECO:0000256" key="6">
    <source>
        <dbReference type="PROSITE-ProRule" id="PRU00723"/>
    </source>
</evidence>
<feature type="compositionally biased region" description="Low complexity" evidence="7">
    <location>
        <begin position="268"/>
        <end position="277"/>
    </location>
</feature>
<feature type="domain" description="C3H1-type" evidence="8">
    <location>
        <begin position="5"/>
        <end position="32"/>
    </location>
</feature>
<evidence type="ECO:0000256" key="5">
    <source>
        <dbReference type="ARBA" id="ARBA00023242"/>
    </source>
</evidence>
<dbReference type="PANTHER" id="PTHR46527:SF1">
    <property type="entry name" value="NUCLEOPORIN NUP42"/>
    <property type="match status" value="1"/>
</dbReference>
<evidence type="ECO:0000313" key="9">
    <source>
        <dbReference type="EMBL" id="CAE6532526.1"/>
    </source>
</evidence>
<feature type="compositionally biased region" description="Polar residues" evidence="7">
    <location>
        <begin position="205"/>
        <end position="215"/>
    </location>
</feature>
<dbReference type="InterPro" id="IPR041367">
    <property type="entry name" value="Znf-CCCH_4"/>
</dbReference>
<sequence>MSFAPKPDVVCKYYLQGQCRFGANCRFAHPAGQGPASNSGTGTFRNQTWTAKDAKPTLFDADSLRKDLTQGIDRPLYPLSSYGPGKCVPCIIDGLDQSPEELRVAAWTATREAGGLEAYKAHEKQLIDTAQALIGSAASTGAITLDETKRVWNIVDEHGNPPANGQEEAKSRLRERLQPSTANPVFGTNTTPTSSFGTSSFGSSQPAQTSAFGSSSFVKPGTGAFGSGTSSGAFGGGGATNPFGGSSQSQPSAFGASAPQPSAFGAPAQTTGSTFGSSTGGASFGQSAFGSSTTAPTTSAFGNSAPTPAPAFGQSGFGTSSATPAFGQSGFGAKPAGSAFGASTGGSSAFGAFANKSTSFGSASTGNTTSAFGAPAAGTSAFGSGTSGTTPAFGSSGFGSFANKSTSFGGQPSTGSAFGSSTDNTNNTGGLFVQTNTANNNGAEGMDSDTPTTTQPPASAFGQPAPNTTSAFGQTQQPPTTTSAFGSSAFGAKSAFGTTSNTTSAFGSTPTTTSAFGNTTTSTNTGSAFGTATDTSSSFGTTAAKPSAFGATSAFGSSFNATGESKPNPFGPKSAKDRDPYAALLPDDYEKTLSEGILNAFRADKFELGSIPECVPPLEMR</sequence>
<evidence type="ECO:0000256" key="7">
    <source>
        <dbReference type="SAM" id="MobiDB-lite"/>
    </source>
</evidence>
<feature type="zinc finger region" description="C3H1-type" evidence="6">
    <location>
        <begin position="5"/>
        <end position="32"/>
    </location>
</feature>
<feature type="compositionally biased region" description="Polar residues" evidence="7">
    <location>
        <begin position="295"/>
        <end position="306"/>
    </location>
</feature>
<evidence type="ECO:0000259" key="8">
    <source>
        <dbReference type="PROSITE" id="PS50103"/>
    </source>
</evidence>
<dbReference type="InterPro" id="IPR036855">
    <property type="entry name" value="Znf_CCCH_sf"/>
</dbReference>
<feature type="region of interest" description="Disordered" evidence="7">
    <location>
        <begin position="157"/>
        <end position="215"/>
    </location>
</feature>
<evidence type="ECO:0000256" key="1">
    <source>
        <dbReference type="ARBA" id="ARBA00004123"/>
    </source>
</evidence>
<feature type="region of interest" description="Disordered" evidence="7">
    <location>
        <begin position="409"/>
        <end position="484"/>
    </location>
</feature>
<proteinExistence type="predicted"/>
<evidence type="ECO:0000313" key="10">
    <source>
        <dbReference type="Proteomes" id="UP000663853"/>
    </source>
</evidence>
<dbReference type="AlphaFoldDB" id="A0A8H3HHN5"/>
<protein>
    <recommendedName>
        <fullName evidence="8">C3H1-type domain-containing protein</fullName>
    </recommendedName>
</protein>
<dbReference type="SMART" id="SM00356">
    <property type="entry name" value="ZnF_C3H1"/>
    <property type="match status" value="1"/>
</dbReference>
<name>A0A8H3HHN5_9AGAM</name>
<keyword evidence="3 6" id="KW-0863">Zinc-finger</keyword>
<keyword evidence="4 6" id="KW-0862">Zinc</keyword>
<dbReference type="EMBL" id="CAJMXA010004039">
    <property type="protein sequence ID" value="CAE6532526.1"/>
    <property type="molecule type" value="Genomic_DNA"/>
</dbReference>
<dbReference type="SUPFAM" id="SSF90229">
    <property type="entry name" value="CCCH zinc finger"/>
    <property type="match status" value="1"/>
</dbReference>
<dbReference type="Gene3D" id="4.10.1000.10">
    <property type="entry name" value="Zinc finger, CCCH-type"/>
    <property type="match status" value="1"/>
</dbReference>
<dbReference type="PANTHER" id="PTHR46527">
    <property type="entry name" value="NUCLEOPORIN-LIKE PROTEIN 2"/>
    <property type="match status" value="1"/>
</dbReference>
<feature type="compositionally biased region" description="Low complexity" evidence="7">
    <location>
        <begin position="499"/>
        <end position="533"/>
    </location>
</feature>
<feature type="region of interest" description="Disordered" evidence="7">
    <location>
        <begin position="295"/>
        <end position="316"/>
    </location>
</feature>
<feature type="region of interest" description="Disordered" evidence="7">
    <location>
        <begin position="556"/>
        <end position="579"/>
    </location>
</feature>